<proteinExistence type="predicted"/>
<protein>
    <submittedName>
        <fullName evidence="2">DNA-binding protein</fullName>
    </submittedName>
</protein>
<sequence>MQIELVTKEDLQLFRQQLLNDLKSFMAQPQPQPAQWLRSGEVRKLLKISAGTLQNLRITSVLNPVKIGGSFYYQSSEIQDILRNKR</sequence>
<dbReference type="PANTHER" id="PTHR34585:SF22">
    <property type="entry name" value="HELIX-TURN-HELIX DOMAIN-CONTAINING PROTEIN"/>
    <property type="match status" value="1"/>
</dbReference>
<dbReference type="GO" id="GO:0003677">
    <property type="term" value="F:DNA binding"/>
    <property type="evidence" value="ECO:0007669"/>
    <property type="project" value="UniProtKB-KW"/>
</dbReference>
<organism evidence="2 3">
    <name type="scientific">Dyadobacter psychrotolerans</name>
    <dbReference type="NCBI Taxonomy" id="2541721"/>
    <lineage>
        <taxon>Bacteria</taxon>
        <taxon>Pseudomonadati</taxon>
        <taxon>Bacteroidota</taxon>
        <taxon>Cytophagia</taxon>
        <taxon>Cytophagales</taxon>
        <taxon>Spirosomataceae</taxon>
        <taxon>Dyadobacter</taxon>
    </lineage>
</organism>
<evidence type="ECO:0000259" key="1">
    <source>
        <dbReference type="Pfam" id="PF12728"/>
    </source>
</evidence>
<name>A0A4R5DZS3_9BACT</name>
<reference evidence="2 3" key="1">
    <citation type="submission" date="2019-03" db="EMBL/GenBank/DDBJ databases">
        <title>Dyadobacter AR-3-6 sp. nov., isolated from arctic soil.</title>
        <authorList>
            <person name="Chaudhary D.K."/>
        </authorList>
    </citation>
    <scope>NUCLEOTIDE SEQUENCE [LARGE SCALE GENOMIC DNA]</scope>
    <source>
        <strain evidence="2 3">AR-3-6</strain>
    </source>
</reference>
<dbReference type="EMBL" id="SMFL01000001">
    <property type="protein sequence ID" value="TDE18080.1"/>
    <property type="molecule type" value="Genomic_DNA"/>
</dbReference>
<dbReference type="InterPro" id="IPR041657">
    <property type="entry name" value="HTH_17"/>
</dbReference>
<dbReference type="PANTHER" id="PTHR34585">
    <property type="match status" value="1"/>
</dbReference>
<dbReference type="OrthoDB" id="1524679at2"/>
<feature type="domain" description="Helix-turn-helix" evidence="1">
    <location>
        <begin position="36"/>
        <end position="85"/>
    </location>
</feature>
<comment type="caution">
    <text evidence="2">The sequence shown here is derived from an EMBL/GenBank/DDBJ whole genome shotgun (WGS) entry which is preliminary data.</text>
</comment>
<dbReference type="AlphaFoldDB" id="A0A4R5DZS3"/>
<evidence type="ECO:0000313" key="3">
    <source>
        <dbReference type="Proteomes" id="UP000294850"/>
    </source>
</evidence>
<evidence type="ECO:0000313" key="2">
    <source>
        <dbReference type="EMBL" id="TDE18080.1"/>
    </source>
</evidence>
<gene>
    <name evidence="2" type="ORF">E0F88_00575</name>
</gene>
<accession>A0A4R5DZS3</accession>
<dbReference type="Proteomes" id="UP000294850">
    <property type="component" value="Unassembled WGS sequence"/>
</dbReference>
<keyword evidence="2" id="KW-0238">DNA-binding</keyword>
<dbReference type="RefSeq" id="WP_131955644.1">
    <property type="nucleotide sequence ID" value="NZ_SMFL01000001.1"/>
</dbReference>
<keyword evidence="3" id="KW-1185">Reference proteome</keyword>
<dbReference type="Pfam" id="PF12728">
    <property type="entry name" value="HTH_17"/>
    <property type="match status" value="1"/>
</dbReference>